<evidence type="ECO:0000313" key="3">
    <source>
        <dbReference type="Proteomes" id="UP000276776"/>
    </source>
</evidence>
<dbReference type="AlphaFoldDB" id="A0A0N5DAG2"/>
<feature type="region of interest" description="Disordered" evidence="1">
    <location>
        <begin position="71"/>
        <end position="97"/>
    </location>
</feature>
<evidence type="ECO:0000256" key="1">
    <source>
        <dbReference type="SAM" id="MobiDB-lite"/>
    </source>
</evidence>
<keyword evidence="3" id="KW-1185">Reference proteome</keyword>
<reference evidence="4" key="1">
    <citation type="submission" date="2017-02" db="UniProtKB">
        <authorList>
            <consortium name="WormBaseParasite"/>
        </authorList>
    </citation>
    <scope>IDENTIFICATION</scope>
</reference>
<organism evidence="4">
    <name type="scientific">Thelazia callipaeda</name>
    <name type="common">Oriental eyeworm</name>
    <name type="synonym">Parasitic nematode</name>
    <dbReference type="NCBI Taxonomy" id="103827"/>
    <lineage>
        <taxon>Eukaryota</taxon>
        <taxon>Metazoa</taxon>
        <taxon>Ecdysozoa</taxon>
        <taxon>Nematoda</taxon>
        <taxon>Chromadorea</taxon>
        <taxon>Rhabditida</taxon>
        <taxon>Spirurina</taxon>
        <taxon>Spiruromorpha</taxon>
        <taxon>Thelazioidea</taxon>
        <taxon>Thelaziidae</taxon>
        <taxon>Thelazia</taxon>
    </lineage>
</organism>
<dbReference type="WBParaSite" id="TCLT_0001015901-mRNA-1">
    <property type="protein sequence ID" value="TCLT_0001015901-mRNA-1"/>
    <property type="gene ID" value="TCLT_0001015901"/>
</dbReference>
<feature type="compositionally biased region" description="Low complexity" evidence="1">
    <location>
        <begin position="82"/>
        <end position="97"/>
    </location>
</feature>
<accession>A0A0N5DAG2</accession>
<evidence type="ECO:0000313" key="2">
    <source>
        <dbReference type="EMBL" id="VDN07825.1"/>
    </source>
</evidence>
<dbReference type="Proteomes" id="UP000276776">
    <property type="component" value="Unassembled WGS sequence"/>
</dbReference>
<protein>
    <submittedName>
        <fullName evidence="2 4">Uncharacterized protein</fullName>
    </submittedName>
</protein>
<gene>
    <name evidence="2" type="ORF">TCLT_LOCUS10148</name>
</gene>
<dbReference type="OMA" id="FHQFLRP"/>
<reference evidence="2 3" key="2">
    <citation type="submission" date="2018-11" db="EMBL/GenBank/DDBJ databases">
        <authorList>
            <consortium name="Pathogen Informatics"/>
        </authorList>
    </citation>
    <scope>NUCLEOTIDE SEQUENCE [LARGE SCALE GENOMIC DNA]</scope>
</reference>
<sequence length="97" mass="10892">MAMQQHNKKRVSLTTLRRDLNLHHLFRHNLTDFSSPTRTATAATAMGHLKPGLLGGLNCQPRRESFLYRPAIDERESNIPGRSTSRTSSIISNAAHE</sequence>
<proteinExistence type="predicted"/>
<name>A0A0N5DAG2_THECL</name>
<evidence type="ECO:0000313" key="4">
    <source>
        <dbReference type="WBParaSite" id="TCLT_0001015901-mRNA-1"/>
    </source>
</evidence>
<dbReference type="OrthoDB" id="5866075at2759"/>
<dbReference type="EMBL" id="UYYF01004991">
    <property type="protein sequence ID" value="VDN07825.1"/>
    <property type="molecule type" value="Genomic_DNA"/>
</dbReference>